<keyword evidence="3 9" id="KW-0808">Transferase</keyword>
<comment type="caution">
    <text evidence="11">The sequence shown here is derived from an EMBL/GenBank/DDBJ whole genome shotgun (WGS) entry which is preliminary data.</text>
</comment>
<protein>
    <recommendedName>
        <fullName evidence="9">Acetate kinase</fullName>
        <ecNumber evidence="9">2.7.2.1</ecNumber>
    </recommendedName>
    <alternativeName>
        <fullName evidence="9">Acetokinase</fullName>
    </alternativeName>
</protein>
<feature type="binding site" evidence="9">
    <location>
        <position position="10"/>
    </location>
    <ligand>
        <name>Mg(2+)</name>
        <dbReference type="ChEBI" id="CHEBI:18420"/>
    </ligand>
</feature>
<dbReference type="GO" id="GO:0000287">
    <property type="term" value="F:magnesium ion binding"/>
    <property type="evidence" value="ECO:0007669"/>
    <property type="project" value="UniProtKB-UniRule"/>
</dbReference>
<keyword evidence="4 9" id="KW-0479">Metal-binding</keyword>
<evidence type="ECO:0000256" key="9">
    <source>
        <dbReference type="HAMAP-Rule" id="MF_00020"/>
    </source>
</evidence>
<keyword evidence="8 9" id="KW-0460">Magnesium</keyword>
<dbReference type="HAMAP" id="MF_00020">
    <property type="entry name" value="Acetate_kinase"/>
    <property type="match status" value="1"/>
</dbReference>
<gene>
    <name evidence="9" type="primary">ackA</name>
    <name evidence="11" type="ORF">DFR37_10122</name>
</gene>
<reference evidence="11 12" key="1">
    <citation type="submission" date="2018-06" db="EMBL/GenBank/DDBJ databases">
        <title>Genomic Encyclopedia of Type Strains, Phase IV (KMG-IV): sequencing the most valuable type-strain genomes for metagenomic binning, comparative biology and taxonomic classification.</title>
        <authorList>
            <person name="Goeker M."/>
        </authorList>
    </citation>
    <scope>NUCLEOTIDE SEQUENCE [LARGE SCALE GENOMIC DNA]</scope>
    <source>
        <strain evidence="11 12">DSM 25520</strain>
    </source>
</reference>
<comment type="function">
    <text evidence="9">Catalyzes the formation of acetyl phosphate from acetate and ATP. Can also catalyze the reverse reaction.</text>
</comment>
<dbReference type="GO" id="GO:0008776">
    <property type="term" value="F:acetate kinase activity"/>
    <property type="evidence" value="ECO:0007669"/>
    <property type="project" value="UniProtKB-UniRule"/>
</dbReference>
<evidence type="ECO:0000256" key="1">
    <source>
        <dbReference type="ARBA" id="ARBA00008748"/>
    </source>
</evidence>
<proteinExistence type="inferred from homology"/>
<comment type="subcellular location">
    <subcellularLocation>
        <location evidence="9">Cytoplasm</location>
    </subcellularLocation>
</comment>
<sequence length="391" mass="42074">MSNESILVVNSGSSSLKFGLCRKVNDTEQLVLEGLADGIGGGQGKLLLKDGGGQVVRSECLSFSSQGDALQTAAQWLNELQAKPQAIGHRVVHGGPLLTSHQRITPAVLAQLRACLHFAPIHIPIGLELIERVERIYPEASQFACFDTAFHRSLPEVAARFALPSDLFDEGVRRYGFHGLSYESIIHQWNGSVPSRMIIAHLGNGASVVALKDGLSVDTTMGLTPTGGIPMATRSGDLDPGVILYLLQAKQLSARSIETLLNNTSGLTALSQGRRDMRELQAAADAGDHHAQLALDVFCTSIRKTIGAYTAVLGGLDAIVFTGGIGEHSPRVRRKVCNGLEFLGARIDEPANLRNDKRISPEEARLGVFVFESQEELQIARHCRSMLDDAA</sequence>
<keyword evidence="6 9" id="KW-0418">Kinase</keyword>
<dbReference type="GO" id="GO:0005829">
    <property type="term" value="C:cytosol"/>
    <property type="evidence" value="ECO:0007669"/>
    <property type="project" value="TreeGrafter"/>
</dbReference>
<evidence type="ECO:0000256" key="5">
    <source>
        <dbReference type="ARBA" id="ARBA00022741"/>
    </source>
</evidence>
<feature type="binding site" evidence="9">
    <location>
        <position position="90"/>
    </location>
    <ligand>
        <name>substrate</name>
    </ligand>
</feature>
<dbReference type="PRINTS" id="PR00471">
    <property type="entry name" value="ACETATEKNASE"/>
</dbReference>
<dbReference type="PANTHER" id="PTHR21060">
    <property type="entry name" value="ACETATE KINASE"/>
    <property type="match status" value="1"/>
</dbReference>
<dbReference type="PROSITE" id="PS01075">
    <property type="entry name" value="ACETATE_KINASE_1"/>
    <property type="match status" value="1"/>
</dbReference>
<evidence type="ECO:0000256" key="4">
    <source>
        <dbReference type="ARBA" id="ARBA00022723"/>
    </source>
</evidence>
<dbReference type="GO" id="GO:0006085">
    <property type="term" value="P:acetyl-CoA biosynthetic process"/>
    <property type="evidence" value="ECO:0007669"/>
    <property type="project" value="UniProtKB-UniRule"/>
</dbReference>
<comment type="pathway">
    <text evidence="9">Metabolic intermediate biosynthesis; acetyl-CoA biosynthesis; acetyl-CoA from acetate: step 1/2.</text>
</comment>
<accession>A0A366HK21</accession>
<evidence type="ECO:0000256" key="2">
    <source>
        <dbReference type="ARBA" id="ARBA00022490"/>
    </source>
</evidence>
<feature type="binding site" evidence="9">
    <location>
        <position position="375"/>
    </location>
    <ligand>
        <name>Mg(2+)</name>
        <dbReference type="ChEBI" id="CHEBI:18420"/>
    </ligand>
</feature>
<dbReference type="InterPro" id="IPR004372">
    <property type="entry name" value="Ac/propionate_kinase"/>
</dbReference>
<dbReference type="Gene3D" id="3.30.420.40">
    <property type="match status" value="2"/>
</dbReference>
<feature type="binding site" evidence="9">
    <location>
        <position position="17"/>
    </location>
    <ligand>
        <name>ATP</name>
        <dbReference type="ChEBI" id="CHEBI:30616"/>
    </ligand>
</feature>
<evidence type="ECO:0000256" key="10">
    <source>
        <dbReference type="RuleBase" id="RU003835"/>
    </source>
</evidence>
<evidence type="ECO:0000256" key="6">
    <source>
        <dbReference type="ARBA" id="ARBA00022777"/>
    </source>
</evidence>
<dbReference type="SUPFAM" id="SSF53067">
    <property type="entry name" value="Actin-like ATPase domain"/>
    <property type="match status" value="2"/>
</dbReference>
<keyword evidence="7 9" id="KW-0067">ATP-binding</keyword>
<dbReference type="OrthoDB" id="9802453at2"/>
<feature type="binding site" evidence="9">
    <location>
        <begin position="324"/>
        <end position="328"/>
    </location>
    <ligand>
        <name>ATP</name>
        <dbReference type="ChEBI" id="CHEBI:30616"/>
    </ligand>
</feature>
<evidence type="ECO:0000256" key="7">
    <source>
        <dbReference type="ARBA" id="ARBA00022840"/>
    </source>
</evidence>
<dbReference type="EC" id="2.7.2.1" evidence="9"/>
<dbReference type="PIRSF" id="PIRSF000722">
    <property type="entry name" value="Acetate_prop_kin"/>
    <property type="match status" value="1"/>
</dbReference>
<comment type="similarity">
    <text evidence="1 9 10">Belongs to the acetokinase family.</text>
</comment>
<dbReference type="InterPro" id="IPR000890">
    <property type="entry name" value="Aliphatic_acid_kin_short-chain"/>
</dbReference>
<feature type="site" description="Transition state stabilizer" evidence="9">
    <location>
        <position position="234"/>
    </location>
</feature>
<dbReference type="UniPathway" id="UPA00340">
    <property type="reaction ID" value="UER00458"/>
</dbReference>
<keyword evidence="12" id="KW-1185">Reference proteome</keyword>
<evidence type="ECO:0000256" key="8">
    <source>
        <dbReference type="ARBA" id="ARBA00022842"/>
    </source>
</evidence>
<evidence type="ECO:0000256" key="3">
    <source>
        <dbReference type="ARBA" id="ARBA00022679"/>
    </source>
</evidence>
<dbReference type="AlphaFoldDB" id="A0A366HK21"/>
<dbReference type="InterPro" id="IPR023865">
    <property type="entry name" value="Aliphatic_acid_kinase_CS"/>
</dbReference>
<keyword evidence="2 9" id="KW-0963">Cytoplasm</keyword>
<dbReference type="Proteomes" id="UP000253628">
    <property type="component" value="Unassembled WGS sequence"/>
</dbReference>
<dbReference type="GO" id="GO:0006083">
    <property type="term" value="P:acetate metabolic process"/>
    <property type="evidence" value="ECO:0007669"/>
    <property type="project" value="TreeGrafter"/>
</dbReference>
<dbReference type="RefSeq" id="WP_113931222.1">
    <property type="nucleotide sequence ID" value="NZ_JACCEU010000001.1"/>
</dbReference>
<comment type="subunit">
    <text evidence="9">Homodimer.</text>
</comment>
<comment type="cofactor">
    <cofactor evidence="9">
        <name>Mg(2+)</name>
        <dbReference type="ChEBI" id="CHEBI:18420"/>
    </cofactor>
    <cofactor evidence="9">
        <name>Mn(2+)</name>
        <dbReference type="ChEBI" id="CHEBI:29035"/>
    </cofactor>
    <text evidence="9">Mg(2+). Can also accept Mn(2+).</text>
</comment>
<feature type="binding site" evidence="9">
    <location>
        <begin position="276"/>
        <end position="278"/>
    </location>
    <ligand>
        <name>ATP</name>
        <dbReference type="ChEBI" id="CHEBI:30616"/>
    </ligand>
</feature>
<comment type="catalytic activity">
    <reaction evidence="9">
        <text>acetate + ATP = acetyl phosphate + ADP</text>
        <dbReference type="Rhea" id="RHEA:11352"/>
        <dbReference type="ChEBI" id="CHEBI:22191"/>
        <dbReference type="ChEBI" id="CHEBI:30089"/>
        <dbReference type="ChEBI" id="CHEBI:30616"/>
        <dbReference type="ChEBI" id="CHEBI:456216"/>
        <dbReference type="EC" id="2.7.2.1"/>
    </reaction>
</comment>
<feature type="active site" description="Proton donor/acceptor" evidence="9">
    <location>
        <position position="147"/>
    </location>
</feature>
<evidence type="ECO:0000313" key="12">
    <source>
        <dbReference type="Proteomes" id="UP000253628"/>
    </source>
</evidence>
<dbReference type="PANTHER" id="PTHR21060:SF21">
    <property type="entry name" value="ACETATE KINASE"/>
    <property type="match status" value="1"/>
</dbReference>
<dbReference type="GO" id="GO:0005524">
    <property type="term" value="F:ATP binding"/>
    <property type="evidence" value="ECO:0007669"/>
    <property type="project" value="UniProtKB-KW"/>
</dbReference>
<feature type="site" description="Transition state stabilizer" evidence="9">
    <location>
        <position position="178"/>
    </location>
</feature>
<dbReference type="NCBIfam" id="TIGR00016">
    <property type="entry name" value="ackA"/>
    <property type="match status" value="1"/>
</dbReference>
<dbReference type="InterPro" id="IPR043129">
    <property type="entry name" value="ATPase_NBD"/>
</dbReference>
<name>A0A366HK21_9BURK</name>
<organism evidence="11 12">
    <name type="scientific">Eoetvoesiella caeni</name>
    <dbReference type="NCBI Taxonomy" id="645616"/>
    <lineage>
        <taxon>Bacteria</taxon>
        <taxon>Pseudomonadati</taxon>
        <taxon>Pseudomonadota</taxon>
        <taxon>Betaproteobacteria</taxon>
        <taxon>Burkholderiales</taxon>
        <taxon>Alcaligenaceae</taxon>
        <taxon>Eoetvoesiella</taxon>
    </lineage>
</organism>
<dbReference type="EMBL" id="QNRQ01000001">
    <property type="protein sequence ID" value="RBP42897.1"/>
    <property type="molecule type" value="Genomic_DNA"/>
</dbReference>
<dbReference type="PROSITE" id="PS01076">
    <property type="entry name" value="ACETATE_KINASE_2"/>
    <property type="match status" value="1"/>
</dbReference>
<dbReference type="Pfam" id="PF00871">
    <property type="entry name" value="Acetate_kinase"/>
    <property type="match status" value="1"/>
</dbReference>
<feature type="binding site" evidence="9">
    <location>
        <begin position="201"/>
        <end position="205"/>
    </location>
    <ligand>
        <name>ATP</name>
        <dbReference type="ChEBI" id="CHEBI:30616"/>
    </ligand>
</feature>
<evidence type="ECO:0000313" key="11">
    <source>
        <dbReference type="EMBL" id="RBP42897.1"/>
    </source>
</evidence>
<keyword evidence="5 9" id="KW-0547">Nucleotide-binding</keyword>